<reference evidence="2" key="1">
    <citation type="journal article" date="2019" name="Int. J. Syst. Evol. Microbiol.">
        <title>The Global Catalogue of Microorganisms (GCM) 10K type strain sequencing project: providing services to taxonomists for standard genome sequencing and annotation.</title>
        <authorList>
            <consortium name="The Broad Institute Genomics Platform"/>
            <consortium name="The Broad Institute Genome Sequencing Center for Infectious Disease"/>
            <person name="Wu L."/>
            <person name="Ma J."/>
        </authorList>
    </citation>
    <scope>NUCLEOTIDE SEQUENCE [LARGE SCALE GENOMIC DNA]</scope>
    <source>
        <strain evidence="2">CGMCC 1.12791</strain>
    </source>
</reference>
<dbReference type="Proteomes" id="UP000597341">
    <property type="component" value="Unassembled WGS sequence"/>
</dbReference>
<comment type="caution">
    <text evidence="1">The sequence shown here is derived from an EMBL/GenBank/DDBJ whole genome shotgun (WGS) entry which is preliminary data.</text>
</comment>
<keyword evidence="2" id="KW-1185">Reference proteome</keyword>
<dbReference type="Gene3D" id="3.60.10.10">
    <property type="entry name" value="Endonuclease/exonuclease/phosphatase"/>
    <property type="match status" value="1"/>
</dbReference>
<dbReference type="EMBL" id="BNAD01000002">
    <property type="protein sequence ID" value="GHE16371.1"/>
    <property type="molecule type" value="Genomic_DNA"/>
</dbReference>
<evidence type="ECO:0000313" key="1">
    <source>
        <dbReference type="EMBL" id="GHE16371.1"/>
    </source>
</evidence>
<accession>A0ABQ3HGH5</accession>
<name>A0ABQ3HGH5_9ACTN</name>
<dbReference type="InterPro" id="IPR036691">
    <property type="entry name" value="Endo/exonu/phosph_ase_sf"/>
</dbReference>
<evidence type="ECO:0000313" key="2">
    <source>
        <dbReference type="Proteomes" id="UP000597341"/>
    </source>
</evidence>
<dbReference type="SUPFAM" id="SSF56219">
    <property type="entry name" value="DNase I-like"/>
    <property type="match status" value="1"/>
</dbReference>
<gene>
    <name evidence="1" type="ORF">GCM10011376_09810</name>
</gene>
<sequence>MVFGMFFRAALPRVLARSTVVVLTAVLLLTGVTPASSPAQAREADRSQAGAAGPSGRFSIATLNLRKGMRVAGMRHDINQVIGGGATVIGFQERLFSRPALRASLPKSWTLLMPSGPTGTDDNPIAFDKDVWELQKTWSVLLTGKTWRRQTGRIAHDQYGVVAVLRHRASGHVIRSVSFHLPNHLHNRRTGGPNYANRGGVEAMWRMAYRVRVLAQNAPEEHQFVAMCDCNVTSNRDTTDHLVKGRITKPLRLETNYAGKPRKGAVGAGIDYVMGERGSDFRIRSYRSYRKLATDHPGIVATFKRRR</sequence>
<proteinExistence type="predicted"/>
<evidence type="ECO:0008006" key="3">
    <source>
        <dbReference type="Google" id="ProtNLM"/>
    </source>
</evidence>
<protein>
    <recommendedName>
        <fullName evidence="3">Endonuclease/Exonuclease/phosphatase family protein</fullName>
    </recommendedName>
</protein>
<organism evidence="1 2">
    <name type="scientific">Nocardioides flavus</name>
    <name type="common">ex Wang et al. 2016</name>
    <dbReference type="NCBI Taxonomy" id="2058780"/>
    <lineage>
        <taxon>Bacteria</taxon>
        <taxon>Bacillati</taxon>
        <taxon>Actinomycetota</taxon>
        <taxon>Actinomycetes</taxon>
        <taxon>Propionibacteriales</taxon>
        <taxon>Nocardioidaceae</taxon>
        <taxon>Nocardioides</taxon>
    </lineage>
</organism>